<organism evidence="1">
    <name type="scientific">Anguilla anguilla</name>
    <name type="common">European freshwater eel</name>
    <name type="synonym">Muraena anguilla</name>
    <dbReference type="NCBI Taxonomy" id="7936"/>
    <lineage>
        <taxon>Eukaryota</taxon>
        <taxon>Metazoa</taxon>
        <taxon>Chordata</taxon>
        <taxon>Craniata</taxon>
        <taxon>Vertebrata</taxon>
        <taxon>Euteleostomi</taxon>
        <taxon>Actinopterygii</taxon>
        <taxon>Neopterygii</taxon>
        <taxon>Teleostei</taxon>
        <taxon>Anguilliformes</taxon>
        <taxon>Anguillidae</taxon>
        <taxon>Anguilla</taxon>
    </lineage>
</organism>
<dbReference type="AlphaFoldDB" id="A0A0E9X0J2"/>
<reference evidence="1" key="2">
    <citation type="journal article" date="2015" name="Fish Shellfish Immunol.">
        <title>Early steps in the European eel (Anguilla anguilla)-Vibrio vulnificus interaction in the gills: Role of the RtxA13 toxin.</title>
        <authorList>
            <person name="Callol A."/>
            <person name="Pajuelo D."/>
            <person name="Ebbesson L."/>
            <person name="Teles M."/>
            <person name="MacKenzie S."/>
            <person name="Amaro C."/>
        </authorList>
    </citation>
    <scope>NUCLEOTIDE SEQUENCE</scope>
</reference>
<name>A0A0E9X0J2_ANGAN</name>
<dbReference type="EMBL" id="GBXM01012458">
    <property type="protein sequence ID" value="JAH96119.1"/>
    <property type="molecule type" value="Transcribed_RNA"/>
</dbReference>
<proteinExistence type="predicted"/>
<accession>A0A0E9X0J2</accession>
<evidence type="ECO:0000313" key="1">
    <source>
        <dbReference type="EMBL" id="JAH96119.1"/>
    </source>
</evidence>
<reference evidence="1" key="1">
    <citation type="submission" date="2014-11" db="EMBL/GenBank/DDBJ databases">
        <authorList>
            <person name="Amaro Gonzalez C."/>
        </authorList>
    </citation>
    <scope>NUCLEOTIDE SEQUENCE</scope>
</reference>
<protein>
    <submittedName>
        <fullName evidence="1">Uncharacterized protein</fullName>
    </submittedName>
</protein>
<sequence>MPLVLSKSLHRTLFWYRDFKEDAEGPFQDQLKMCFQISHHKSVTGRRLVFIALVKEVVSKLVLGRASALRMFS</sequence>